<feature type="transmembrane region" description="Helical" evidence="1">
    <location>
        <begin position="25"/>
        <end position="46"/>
    </location>
</feature>
<keyword evidence="1" id="KW-1133">Transmembrane helix</keyword>
<protein>
    <submittedName>
        <fullName evidence="2">Uncharacterized protein</fullName>
    </submittedName>
</protein>
<name>A0A4R7CW47_9SPHI</name>
<proteinExistence type="predicted"/>
<evidence type="ECO:0000256" key="1">
    <source>
        <dbReference type="SAM" id="Phobius"/>
    </source>
</evidence>
<dbReference type="AlphaFoldDB" id="A0A4R7CW47"/>
<dbReference type="Proteomes" id="UP000294752">
    <property type="component" value="Unassembled WGS sequence"/>
</dbReference>
<organism evidence="2 3">
    <name type="scientific">Sphingobacterium paludis</name>
    <dbReference type="NCBI Taxonomy" id="1476465"/>
    <lineage>
        <taxon>Bacteria</taxon>
        <taxon>Pseudomonadati</taxon>
        <taxon>Bacteroidota</taxon>
        <taxon>Sphingobacteriia</taxon>
        <taxon>Sphingobacteriales</taxon>
        <taxon>Sphingobacteriaceae</taxon>
        <taxon>Sphingobacterium</taxon>
    </lineage>
</organism>
<sequence>MGRFVWRVFTAYCVKIAAFYEFAKMYILIVVLYFIIFNSLIISVLCKI</sequence>
<dbReference type="EMBL" id="SNZV01000006">
    <property type="protein sequence ID" value="TDS12450.1"/>
    <property type="molecule type" value="Genomic_DNA"/>
</dbReference>
<keyword evidence="1" id="KW-0472">Membrane</keyword>
<evidence type="ECO:0000313" key="2">
    <source>
        <dbReference type="EMBL" id="TDS12450.1"/>
    </source>
</evidence>
<keyword evidence="3" id="KW-1185">Reference proteome</keyword>
<comment type="caution">
    <text evidence="2">The sequence shown here is derived from an EMBL/GenBank/DDBJ whole genome shotgun (WGS) entry which is preliminary data.</text>
</comment>
<keyword evidence="1" id="KW-0812">Transmembrane</keyword>
<accession>A0A4R7CW47</accession>
<evidence type="ECO:0000313" key="3">
    <source>
        <dbReference type="Proteomes" id="UP000294752"/>
    </source>
</evidence>
<gene>
    <name evidence="2" type="ORF">B0I21_106308</name>
</gene>
<reference evidence="2 3" key="1">
    <citation type="submission" date="2019-03" db="EMBL/GenBank/DDBJ databases">
        <title>Genomic Encyclopedia of Type Strains, Phase III (KMG-III): the genomes of soil and plant-associated and newly described type strains.</title>
        <authorList>
            <person name="Whitman W."/>
        </authorList>
    </citation>
    <scope>NUCLEOTIDE SEQUENCE [LARGE SCALE GENOMIC DNA]</scope>
    <source>
        <strain evidence="2 3">CGMCC 1.12801</strain>
    </source>
</reference>